<feature type="non-terminal residue" evidence="2">
    <location>
        <position position="1"/>
    </location>
</feature>
<gene>
    <name evidence="2" type="ORF">MGG_16338</name>
</gene>
<feature type="compositionally biased region" description="Polar residues" evidence="1">
    <location>
        <begin position="1"/>
        <end position="10"/>
    </location>
</feature>
<reference evidence="2 3" key="1">
    <citation type="journal article" date="2005" name="Nature">
        <title>The genome sequence of the rice blast fungus Magnaporthe grisea.</title>
        <authorList>
            <person name="Dean R.A."/>
            <person name="Talbot N.J."/>
            <person name="Ebbole D.J."/>
            <person name="Farman M.L."/>
            <person name="Mitchell T.K."/>
            <person name="Orbach M.J."/>
            <person name="Thon M."/>
            <person name="Kulkarni R."/>
            <person name="Xu J.R."/>
            <person name="Pan H."/>
            <person name="Read N.D."/>
            <person name="Lee Y.H."/>
            <person name="Carbone I."/>
            <person name="Brown D."/>
            <person name="Oh Y.Y."/>
            <person name="Donofrio N."/>
            <person name="Jeong J.S."/>
            <person name="Soanes D.M."/>
            <person name="Djonovic S."/>
            <person name="Kolomiets E."/>
            <person name="Rehmeyer C."/>
            <person name="Li W."/>
            <person name="Harding M."/>
            <person name="Kim S."/>
            <person name="Lebrun M.H."/>
            <person name="Bohnert H."/>
            <person name="Coughlan S."/>
            <person name="Butler J."/>
            <person name="Calvo S."/>
            <person name="Ma L.J."/>
            <person name="Nicol R."/>
            <person name="Purcell S."/>
            <person name="Nusbaum C."/>
            <person name="Galagan J.E."/>
            <person name="Birren B.W."/>
        </authorList>
    </citation>
    <scope>NUCLEOTIDE SEQUENCE [LARGE SCALE GENOMIC DNA]</scope>
    <source>
        <strain evidence="3">70-15 / ATCC MYA-4617 / FGSC 8958</strain>
    </source>
</reference>
<feature type="non-terminal residue" evidence="2">
    <location>
        <position position="68"/>
    </location>
</feature>
<sequence>TSRQLSSSVKSAVRDRQGRKGNKIQKINKKEIDIFHHQYLSVKSHSIPSLTHSFTQELARSHTQISTT</sequence>
<dbReference type="VEuPathDB" id="FungiDB:MGG_16338"/>
<protein>
    <submittedName>
        <fullName evidence="2">Uncharacterized protein</fullName>
    </submittedName>
</protein>
<proteinExistence type="predicted"/>
<dbReference type="InParanoid" id="G4MKV7"/>
<keyword evidence="3" id="KW-1185">Reference proteome</keyword>
<dbReference type="RefSeq" id="XP_003710204.1">
    <property type="nucleotide sequence ID" value="XM_003710156.2"/>
</dbReference>
<dbReference type="AlphaFoldDB" id="G4MKV7"/>
<dbReference type="GeneID" id="12985373"/>
<dbReference type="EMBL" id="CM001231">
    <property type="protein sequence ID" value="EHA57592.1"/>
    <property type="molecule type" value="Genomic_DNA"/>
</dbReference>
<evidence type="ECO:0000313" key="3">
    <source>
        <dbReference type="Proteomes" id="UP000009058"/>
    </source>
</evidence>
<dbReference type="KEGG" id="mgr:MGG_16338"/>
<feature type="region of interest" description="Disordered" evidence="1">
    <location>
        <begin position="1"/>
        <end position="21"/>
    </location>
</feature>
<dbReference type="Proteomes" id="UP000009058">
    <property type="component" value="Chromosome 1"/>
</dbReference>
<organism evidence="2 3">
    <name type="scientific">Pyricularia oryzae (strain 70-15 / ATCC MYA-4617 / FGSC 8958)</name>
    <name type="common">Rice blast fungus</name>
    <name type="synonym">Magnaporthe oryzae</name>
    <dbReference type="NCBI Taxonomy" id="242507"/>
    <lineage>
        <taxon>Eukaryota</taxon>
        <taxon>Fungi</taxon>
        <taxon>Dikarya</taxon>
        <taxon>Ascomycota</taxon>
        <taxon>Pezizomycotina</taxon>
        <taxon>Sordariomycetes</taxon>
        <taxon>Sordariomycetidae</taxon>
        <taxon>Magnaporthales</taxon>
        <taxon>Pyriculariaceae</taxon>
        <taxon>Pyricularia</taxon>
    </lineage>
</organism>
<reference key="2">
    <citation type="submission" date="2011-05" db="EMBL/GenBank/DDBJ databases">
        <title>The Genome Sequence of Magnaporthe oryzae 70-15.</title>
        <authorList>
            <consortium name="The Broad Institute Genome Sequencing Platform"/>
            <person name="Ma L.-J."/>
            <person name="Dead R."/>
            <person name="Young S.K."/>
            <person name="Zeng Q."/>
            <person name="Gargeya S."/>
            <person name="Fitzgerald M."/>
            <person name="Haas B."/>
            <person name="Abouelleil A."/>
            <person name="Alvarado L."/>
            <person name="Arachchi H.M."/>
            <person name="Berlin A."/>
            <person name="Brown A."/>
            <person name="Chapman S.B."/>
            <person name="Chen Z."/>
            <person name="Dunbar C."/>
            <person name="Freedman E."/>
            <person name="Gearin G."/>
            <person name="Gellesch M."/>
            <person name="Goldberg J."/>
            <person name="Griggs A."/>
            <person name="Gujja S."/>
            <person name="Heiman D."/>
            <person name="Howarth C."/>
            <person name="Larson L."/>
            <person name="Lui A."/>
            <person name="MacDonald P.J.P."/>
            <person name="Mehta T."/>
            <person name="Montmayeur A."/>
            <person name="Murphy C."/>
            <person name="Neiman D."/>
            <person name="Pearson M."/>
            <person name="Priest M."/>
            <person name="Roberts A."/>
            <person name="Saif S."/>
            <person name="Shea T."/>
            <person name="Shenoy N."/>
            <person name="Sisk P."/>
            <person name="Stolte C."/>
            <person name="Sykes S."/>
            <person name="Yandava C."/>
            <person name="Wortman J."/>
            <person name="Nusbaum C."/>
            <person name="Birren B."/>
        </authorList>
    </citation>
    <scope>NUCLEOTIDE SEQUENCE</scope>
    <source>
        <strain>70-15</strain>
    </source>
</reference>
<evidence type="ECO:0000313" key="2">
    <source>
        <dbReference type="EMBL" id="EHA57592.1"/>
    </source>
</evidence>
<accession>G4MKV7</accession>
<name>G4MKV7_PYRO7</name>
<evidence type="ECO:0000256" key="1">
    <source>
        <dbReference type="SAM" id="MobiDB-lite"/>
    </source>
</evidence>